<keyword evidence="9" id="KW-0812">Transmembrane</keyword>
<evidence type="ECO:0000256" key="6">
    <source>
        <dbReference type="ARBA" id="ARBA00022777"/>
    </source>
</evidence>
<dbReference type="PANTHER" id="PTHR24421:SF10">
    <property type="entry name" value="NITRATE_NITRITE SENSOR PROTEIN NARQ"/>
    <property type="match status" value="1"/>
</dbReference>
<sequence length="379" mass="40426">MGQRGVPERERWWLAVDAAAVLLCVLVFWLPIGGPVWLTTAHVTAVLLVAAGTLLRFRWPLRAFAVVAGTTLAGLLLGVTREPFLLCAWILYEVALLRGETRRLPKVLLASFAAVTVLATVSGSDHVLDLLRYLLVSGLALLGAWTLGSVTRQKRLEAEHAARAERERAVAAERLRVVRELHDVVSHSLGTIAIVSGTGRHSTTDDPAALREKLATIEETSRAALDDMRSVLGVLRADAGPGERAPQPGLDDLDALVARAERAGTPTTLTVTGSRPLPAGTQRAVYRIVQEGLTNAVRHAPGARCAVTVATAGEQVDVEVVNDPPARRPRPGDAPGFGLVGLRERVELLGGEFTAGKRPDGGFALRVRLPADPHGREAA</sequence>
<dbReference type="Proteomes" id="UP000832041">
    <property type="component" value="Chromosome"/>
</dbReference>
<proteinExistence type="predicted"/>
<evidence type="ECO:0000259" key="11">
    <source>
        <dbReference type="Pfam" id="PF07730"/>
    </source>
</evidence>
<keyword evidence="4" id="KW-0808">Transferase</keyword>
<dbReference type="InterPro" id="IPR050482">
    <property type="entry name" value="Sensor_HK_TwoCompSys"/>
</dbReference>
<evidence type="ECO:0000256" key="8">
    <source>
        <dbReference type="ARBA" id="ARBA00023012"/>
    </source>
</evidence>
<evidence type="ECO:0000259" key="10">
    <source>
        <dbReference type="Pfam" id="PF02518"/>
    </source>
</evidence>
<keyword evidence="13" id="KW-1185">Reference proteome</keyword>
<organism evidence="12 13">
    <name type="scientific">Thermobifida alba</name>
    <name type="common">Thermomonospora alba</name>
    <dbReference type="NCBI Taxonomy" id="53522"/>
    <lineage>
        <taxon>Bacteria</taxon>
        <taxon>Bacillati</taxon>
        <taxon>Actinomycetota</taxon>
        <taxon>Actinomycetes</taxon>
        <taxon>Streptosporangiales</taxon>
        <taxon>Nocardiopsidaceae</taxon>
        <taxon>Thermobifida</taxon>
    </lineage>
</organism>
<dbReference type="Pfam" id="PF07730">
    <property type="entry name" value="HisKA_3"/>
    <property type="match status" value="1"/>
</dbReference>
<dbReference type="SUPFAM" id="SSF55874">
    <property type="entry name" value="ATPase domain of HSP90 chaperone/DNA topoisomerase II/histidine kinase"/>
    <property type="match status" value="1"/>
</dbReference>
<evidence type="ECO:0000256" key="9">
    <source>
        <dbReference type="SAM" id="Phobius"/>
    </source>
</evidence>
<keyword evidence="6 12" id="KW-0418">Kinase</keyword>
<evidence type="ECO:0000256" key="5">
    <source>
        <dbReference type="ARBA" id="ARBA00022741"/>
    </source>
</evidence>
<accession>A0ABY4L4L8</accession>
<feature type="transmembrane region" description="Helical" evidence="9">
    <location>
        <begin position="36"/>
        <end position="54"/>
    </location>
</feature>
<dbReference type="PANTHER" id="PTHR24421">
    <property type="entry name" value="NITRATE/NITRITE SENSOR PROTEIN NARX-RELATED"/>
    <property type="match status" value="1"/>
</dbReference>
<dbReference type="Pfam" id="PF02518">
    <property type="entry name" value="HATPase_c"/>
    <property type="match status" value="1"/>
</dbReference>
<dbReference type="RefSeq" id="WP_248591096.1">
    <property type="nucleotide sequence ID" value="NZ_BAABEB010000009.1"/>
</dbReference>
<feature type="transmembrane region" description="Helical" evidence="9">
    <location>
        <begin position="61"/>
        <end position="77"/>
    </location>
</feature>
<keyword evidence="9" id="KW-0472">Membrane</keyword>
<comment type="catalytic activity">
    <reaction evidence="1">
        <text>ATP + protein L-histidine = ADP + protein N-phospho-L-histidine.</text>
        <dbReference type="EC" id="2.7.13.3"/>
    </reaction>
</comment>
<dbReference type="InterPro" id="IPR003594">
    <property type="entry name" value="HATPase_dom"/>
</dbReference>
<dbReference type="Gene3D" id="1.20.5.1930">
    <property type="match status" value="1"/>
</dbReference>
<feature type="domain" description="Signal transduction histidine kinase subgroup 3 dimerisation and phosphoacceptor" evidence="11">
    <location>
        <begin position="173"/>
        <end position="238"/>
    </location>
</feature>
<name>A0ABY4L4L8_THEAE</name>
<dbReference type="InterPro" id="IPR011712">
    <property type="entry name" value="Sig_transdc_His_kin_sub3_dim/P"/>
</dbReference>
<dbReference type="EC" id="2.7.13.3" evidence="2"/>
<dbReference type="GO" id="GO:0016301">
    <property type="term" value="F:kinase activity"/>
    <property type="evidence" value="ECO:0007669"/>
    <property type="project" value="UniProtKB-KW"/>
</dbReference>
<evidence type="ECO:0000256" key="1">
    <source>
        <dbReference type="ARBA" id="ARBA00000085"/>
    </source>
</evidence>
<evidence type="ECO:0000256" key="4">
    <source>
        <dbReference type="ARBA" id="ARBA00022679"/>
    </source>
</evidence>
<reference evidence="12 13" key="1">
    <citation type="submission" date="2020-04" db="EMBL/GenBank/DDBJ databases">
        <title>Thermobifida alba genome sequencing and assembly.</title>
        <authorList>
            <person name="Luzics S."/>
            <person name="Horvath B."/>
            <person name="Nagy I."/>
            <person name="Toth A."/>
            <person name="Nagy I."/>
            <person name="Kukolya J."/>
        </authorList>
    </citation>
    <scope>NUCLEOTIDE SEQUENCE [LARGE SCALE GENOMIC DNA]</scope>
    <source>
        <strain evidence="12 13">DSM 43795</strain>
    </source>
</reference>
<dbReference type="CDD" id="cd16917">
    <property type="entry name" value="HATPase_UhpB-NarQ-NarX-like"/>
    <property type="match status" value="1"/>
</dbReference>
<keyword evidence="3" id="KW-0597">Phosphoprotein</keyword>
<keyword evidence="5" id="KW-0547">Nucleotide-binding</keyword>
<feature type="transmembrane region" description="Helical" evidence="9">
    <location>
        <begin position="12"/>
        <end position="30"/>
    </location>
</feature>
<evidence type="ECO:0000313" key="12">
    <source>
        <dbReference type="EMBL" id="UPT22601.1"/>
    </source>
</evidence>
<evidence type="ECO:0000256" key="3">
    <source>
        <dbReference type="ARBA" id="ARBA00022553"/>
    </source>
</evidence>
<evidence type="ECO:0000313" key="13">
    <source>
        <dbReference type="Proteomes" id="UP000832041"/>
    </source>
</evidence>
<dbReference type="InterPro" id="IPR036890">
    <property type="entry name" value="HATPase_C_sf"/>
</dbReference>
<feature type="domain" description="Histidine kinase/HSP90-like ATPase" evidence="10">
    <location>
        <begin position="281"/>
        <end position="372"/>
    </location>
</feature>
<evidence type="ECO:0000256" key="2">
    <source>
        <dbReference type="ARBA" id="ARBA00012438"/>
    </source>
</evidence>
<protein>
    <recommendedName>
        <fullName evidence="2">histidine kinase</fullName>
        <ecNumber evidence="2">2.7.13.3</ecNumber>
    </recommendedName>
</protein>
<gene>
    <name evidence="12" type="ORF">FOF52_17930</name>
</gene>
<dbReference type="EMBL" id="CP051627">
    <property type="protein sequence ID" value="UPT22601.1"/>
    <property type="molecule type" value="Genomic_DNA"/>
</dbReference>
<keyword evidence="9" id="KW-1133">Transmembrane helix</keyword>
<dbReference type="Gene3D" id="3.30.565.10">
    <property type="entry name" value="Histidine kinase-like ATPase, C-terminal domain"/>
    <property type="match status" value="1"/>
</dbReference>
<keyword evidence="7" id="KW-0067">ATP-binding</keyword>
<evidence type="ECO:0000256" key="7">
    <source>
        <dbReference type="ARBA" id="ARBA00022840"/>
    </source>
</evidence>
<keyword evidence="8" id="KW-0902">Two-component regulatory system</keyword>